<dbReference type="AlphaFoldDB" id="A0A074X5L0"/>
<feature type="region of interest" description="Disordered" evidence="1">
    <location>
        <begin position="149"/>
        <end position="174"/>
    </location>
</feature>
<name>A0A074X5L0_AURPU</name>
<keyword evidence="3" id="KW-1185">Reference proteome</keyword>
<accession>A0A074X5L0</accession>
<organism evidence="2 3">
    <name type="scientific">Aureobasidium pullulans EXF-150</name>
    <dbReference type="NCBI Taxonomy" id="1043002"/>
    <lineage>
        <taxon>Eukaryota</taxon>
        <taxon>Fungi</taxon>
        <taxon>Dikarya</taxon>
        <taxon>Ascomycota</taxon>
        <taxon>Pezizomycotina</taxon>
        <taxon>Dothideomycetes</taxon>
        <taxon>Dothideomycetidae</taxon>
        <taxon>Dothideales</taxon>
        <taxon>Saccotheciaceae</taxon>
        <taxon>Aureobasidium</taxon>
    </lineage>
</organism>
<sequence length="576" mass="62324">MSAPLSRTRRLSSVWDNFRNKYRKTRIDSLLSPPNLDSGDDKKSGYSDPEGKLLPSDYDTDRSPGSTGRQSFSEDEVVSPCDSKLPDFQFPPAISGFEVGGDEENESDGTSSDQDGRIAAAIDNFTVEATEPEDIGRYFSHAARKTGDDATISEQISPTGSMDTGASADSTSGLLHSDNSGSTLSFEVGVPLQRTVANRNLQQWKTQVQTEPQTAEQSLAQSTYISLDEVVHDTGWMVEEQERAKHKEREVPRTVDGVRLDARPLIRHTGTSAPPHSSLQLHTFASRQQHIDALDEGQVSPKKIAEPVLEASTSQNLAAPSAQRRPQPISWFSSSSDSSVQSLRLNLTNQTYRRRSTIRPPPTIPLSRPQLLSSSPSQQPITSKRHQTTNETVLGVPTFSSISNTSNPFFSPPSSYPPKPLKLATAAPTSHPKPKIEYSHTPPRIHARQIQSRRVSSKPLTAYTSLSTPSAISTFHSTLTSRLHLAISSGDIKASQVPVKERVRRISGKSLQQGLQQGVARSGRAVRRWSVGVGEAVVAGGGLGVGWGDVGGGSGMEEEMGVGKRSASVYYGGGFV</sequence>
<evidence type="ECO:0000256" key="1">
    <source>
        <dbReference type="SAM" id="MobiDB-lite"/>
    </source>
</evidence>
<protein>
    <submittedName>
        <fullName evidence="2">Uncharacterized protein</fullName>
    </submittedName>
</protein>
<dbReference type="OrthoDB" id="3926108at2759"/>
<dbReference type="RefSeq" id="XP_029756982.1">
    <property type="nucleotide sequence ID" value="XM_029898641.1"/>
</dbReference>
<feature type="region of interest" description="Disordered" evidence="1">
    <location>
        <begin position="313"/>
        <end position="335"/>
    </location>
</feature>
<dbReference type="EMBL" id="KL584995">
    <property type="protein sequence ID" value="KEQ80795.1"/>
    <property type="molecule type" value="Genomic_DNA"/>
</dbReference>
<proteinExistence type="predicted"/>
<feature type="compositionally biased region" description="Polar residues" evidence="1">
    <location>
        <begin position="152"/>
        <end position="174"/>
    </location>
</feature>
<dbReference type="GeneID" id="40740947"/>
<feature type="compositionally biased region" description="Basic and acidic residues" evidence="1">
    <location>
        <begin position="39"/>
        <end position="51"/>
    </location>
</feature>
<evidence type="ECO:0000313" key="3">
    <source>
        <dbReference type="Proteomes" id="UP000030706"/>
    </source>
</evidence>
<feature type="region of interest" description="Disordered" evidence="1">
    <location>
        <begin position="26"/>
        <end position="115"/>
    </location>
</feature>
<reference evidence="2 3" key="1">
    <citation type="journal article" date="2014" name="BMC Genomics">
        <title>Genome sequencing of four Aureobasidium pullulans varieties: biotechnological potential, stress tolerance, and description of new species.</title>
        <authorList>
            <person name="Gostin Ar C."/>
            <person name="Ohm R.A."/>
            <person name="Kogej T."/>
            <person name="Sonjak S."/>
            <person name="Turk M."/>
            <person name="Zajc J."/>
            <person name="Zalar P."/>
            <person name="Grube M."/>
            <person name="Sun H."/>
            <person name="Han J."/>
            <person name="Sharma A."/>
            <person name="Chiniquy J."/>
            <person name="Ngan C.Y."/>
            <person name="Lipzen A."/>
            <person name="Barry K."/>
            <person name="Grigoriev I.V."/>
            <person name="Gunde-Cimerman N."/>
        </authorList>
    </citation>
    <scope>NUCLEOTIDE SEQUENCE [LARGE SCALE GENOMIC DNA]</scope>
    <source>
        <strain evidence="2 3">EXF-150</strain>
    </source>
</reference>
<dbReference type="Proteomes" id="UP000030706">
    <property type="component" value="Unassembled WGS sequence"/>
</dbReference>
<feature type="region of interest" description="Disordered" evidence="1">
    <location>
        <begin position="347"/>
        <end position="389"/>
    </location>
</feature>
<dbReference type="HOGENOM" id="CLU_505231_0_0_1"/>
<gene>
    <name evidence="2" type="ORF">M438DRAFT_102513</name>
</gene>
<feature type="compositionally biased region" description="Low complexity" evidence="1">
    <location>
        <begin position="365"/>
        <end position="380"/>
    </location>
</feature>
<evidence type="ECO:0000313" key="2">
    <source>
        <dbReference type="EMBL" id="KEQ80795.1"/>
    </source>
</evidence>